<feature type="region of interest" description="Disordered" evidence="1">
    <location>
        <begin position="132"/>
        <end position="151"/>
    </location>
</feature>
<dbReference type="WBParaSite" id="PSAMB.scaffold9862size4563.g32802.t1">
    <property type="protein sequence ID" value="PSAMB.scaffold9862size4563.g32802.t1"/>
    <property type="gene ID" value="PSAMB.scaffold9862size4563.g32802"/>
</dbReference>
<evidence type="ECO:0000313" key="3">
    <source>
        <dbReference type="Proteomes" id="UP000887566"/>
    </source>
</evidence>
<proteinExistence type="predicted"/>
<dbReference type="AlphaFoldDB" id="A0A914XV91"/>
<keyword evidence="2" id="KW-0812">Transmembrane</keyword>
<name>A0A914XV91_9BILA</name>
<organism evidence="3 4">
    <name type="scientific">Plectus sambesii</name>
    <dbReference type="NCBI Taxonomy" id="2011161"/>
    <lineage>
        <taxon>Eukaryota</taxon>
        <taxon>Metazoa</taxon>
        <taxon>Ecdysozoa</taxon>
        <taxon>Nematoda</taxon>
        <taxon>Chromadorea</taxon>
        <taxon>Plectida</taxon>
        <taxon>Plectina</taxon>
        <taxon>Plectoidea</taxon>
        <taxon>Plectidae</taxon>
        <taxon>Plectus</taxon>
    </lineage>
</organism>
<evidence type="ECO:0000256" key="2">
    <source>
        <dbReference type="SAM" id="Phobius"/>
    </source>
</evidence>
<reference evidence="4" key="1">
    <citation type="submission" date="2022-11" db="UniProtKB">
        <authorList>
            <consortium name="WormBaseParasite"/>
        </authorList>
    </citation>
    <scope>IDENTIFICATION</scope>
</reference>
<accession>A0A914XV91</accession>
<keyword evidence="2" id="KW-1133">Transmembrane helix</keyword>
<keyword evidence="3" id="KW-1185">Reference proteome</keyword>
<evidence type="ECO:0000313" key="4">
    <source>
        <dbReference type="WBParaSite" id="PSAMB.scaffold9862size4563.g32802.t1"/>
    </source>
</evidence>
<evidence type="ECO:0000256" key="1">
    <source>
        <dbReference type="SAM" id="MobiDB-lite"/>
    </source>
</evidence>
<dbReference type="Proteomes" id="UP000887566">
    <property type="component" value="Unplaced"/>
</dbReference>
<protein>
    <submittedName>
        <fullName evidence="4">Uncharacterized protein</fullName>
    </submittedName>
</protein>
<keyword evidence="2" id="KW-0472">Membrane</keyword>
<sequence>MSDWRDDDGWSNRRPTWPDHGHYDYAEMWVIVPVAALLGILAFLLVLPVLLHRYCRDSFTALCEDYCLCLDKFLDACTHWSPAATEHPPHTPSFREQNWQQQEDIELGGHNSQTDESHVFLAPIVQEHFRNHRNFGFHPPNKKKTGRPTAM</sequence>
<feature type="transmembrane region" description="Helical" evidence="2">
    <location>
        <begin position="28"/>
        <end position="51"/>
    </location>
</feature>